<comment type="caution">
    <text evidence="5">The sequence shown here is derived from an EMBL/GenBank/DDBJ whole genome shotgun (WGS) entry which is preliminary data.</text>
</comment>
<organism evidence="5 6">
    <name type="scientific">Acidicapsa dinghuensis</name>
    <dbReference type="NCBI Taxonomy" id="2218256"/>
    <lineage>
        <taxon>Bacteria</taxon>
        <taxon>Pseudomonadati</taxon>
        <taxon>Acidobacteriota</taxon>
        <taxon>Terriglobia</taxon>
        <taxon>Terriglobales</taxon>
        <taxon>Acidobacteriaceae</taxon>
        <taxon>Acidicapsa</taxon>
    </lineage>
</organism>
<dbReference type="InterPro" id="IPR015422">
    <property type="entry name" value="PyrdxlP-dep_Trfase_small"/>
</dbReference>
<dbReference type="RefSeq" id="WP_263337973.1">
    <property type="nucleotide sequence ID" value="NZ_JAGSYH010000004.1"/>
</dbReference>
<evidence type="ECO:0000256" key="1">
    <source>
        <dbReference type="ARBA" id="ARBA00001933"/>
    </source>
</evidence>
<evidence type="ECO:0000256" key="2">
    <source>
        <dbReference type="ARBA" id="ARBA00022576"/>
    </source>
</evidence>
<keyword evidence="2 5" id="KW-0808">Transferase</keyword>
<evidence type="ECO:0000313" key="6">
    <source>
        <dbReference type="Proteomes" id="UP001596091"/>
    </source>
</evidence>
<dbReference type="GO" id="GO:0008483">
    <property type="term" value="F:transaminase activity"/>
    <property type="evidence" value="ECO:0007669"/>
    <property type="project" value="UniProtKB-KW"/>
</dbReference>
<evidence type="ECO:0000313" key="5">
    <source>
        <dbReference type="EMBL" id="MFC5862006.1"/>
    </source>
</evidence>
<evidence type="ECO:0000256" key="3">
    <source>
        <dbReference type="ARBA" id="ARBA00022898"/>
    </source>
</evidence>
<dbReference type="Proteomes" id="UP001596091">
    <property type="component" value="Unassembled WGS sequence"/>
</dbReference>
<dbReference type="InterPro" id="IPR005814">
    <property type="entry name" value="Aminotrans_3"/>
</dbReference>
<dbReference type="InterPro" id="IPR015421">
    <property type="entry name" value="PyrdxlP-dep_Trfase_major"/>
</dbReference>
<reference evidence="6" key="1">
    <citation type="journal article" date="2019" name="Int. J. Syst. Evol. Microbiol.">
        <title>The Global Catalogue of Microorganisms (GCM) 10K type strain sequencing project: providing services to taxonomists for standard genome sequencing and annotation.</title>
        <authorList>
            <consortium name="The Broad Institute Genomics Platform"/>
            <consortium name="The Broad Institute Genome Sequencing Center for Infectious Disease"/>
            <person name="Wu L."/>
            <person name="Ma J."/>
        </authorList>
    </citation>
    <scope>NUCLEOTIDE SEQUENCE [LARGE SCALE GENOMIC DNA]</scope>
    <source>
        <strain evidence="6">JCM 4087</strain>
    </source>
</reference>
<dbReference type="Gene3D" id="3.40.640.10">
    <property type="entry name" value="Type I PLP-dependent aspartate aminotransferase-like (Major domain)"/>
    <property type="match status" value="1"/>
</dbReference>
<proteinExistence type="inferred from homology"/>
<accession>A0ABW1EDS0</accession>
<keyword evidence="3 4" id="KW-0663">Pyridoxal phosphate</keyword>
<keyword evidence="2 5" id="KW-0032">Aminotransferase</keyword>
<dbReference type="PROSITE" id="PS00600">
    <property type="entry name" value="AA_TRANSFER_CLASS_3"/>
    <property type="match status" value="1"/>
</dbReference>
<dbReference type="InterPro" id="IPR050103">
    <property type="entry name" value="Class-III_PLP-dep_AT"/>
</dbReference>
<dbReference type="InterPro" id="IPR049704">
    <property type="entry name" value="Aminotrans_3_PPA_site"/>
</dbReference>
<dbReference type="PANTHER" id="PTHR11986">
    <property type="entry name" value="AMINOTRANSFERASE CLASS III"/>
    <property type="match status" value="1"/>
</dbReference>
<dbReference type="Pfam" id="PF00202">
    <property type="entry name" value="Aminotran_3"/>
    <property type="match status" value="1"/>
</dbReference>
<dbReference type="EMBL" id="JBHSPH010000002">
    <property type="protein sequence ID" value="MFC5862006.1"/>
    <property type="molecule type" value="Genomic_DNA"/>
</dbReference>
<gene>
    <name evidence="5" type="ORF">ACFPT7_06855</name>
</gene>
<dbReference type="InterPro" id="IPR015424">
    <property type="entry name" value="PyrdxlP-dep_Trfase"/>
</dbReference>
<protein>
    <submittedName>
        <fullName evidence="5">Aspartate aminotransferase family protein</fullName>
    </submittedName>
</protein>
<comment type="cofactor">
    <cofactor evidence="1">
        <name>pyridoxal 5'-phosphate</name>
        <dbReference type="ChEBI" id="CHEBI:597326"/>
    </cofactor>
</comment>
<dbReference type="CDD" id="cd00610">
    <property type="entry name" value="OAT_like"/>
    <property type="match status" value="1"/>
</dbReference>
<keyword evidence="6" id="KW-1185">Reference proteome</keyword>
<dbReference type="SUPFAM" id="SSF53383">
    <property type="entry name" value="PLP-dependent transferases"/>
    <property type="match status" value="1"/>
</dbReference>
<dbReference type="PANTHER" id="PTHR11986:SF121">
    <property type="entry name" value="BLR3010 PROTEIN"/>
    <property type="match status" value="1"/>
</dbReference>
<name>A0ABW1EDS0_9BACT</name>
<comment type="similarity">
    <text evidence="4">Belongs to the class-III pyridoxal-phosphate-dependent aminotransferase family.</text>
</comment>
<dbReference type="Gene3D" id="3.90.1150.10">
    <property type="entry name" value="Aspartate Aminotransferase, domain 1"/>
    <property type="match status" value="1"/>
</dbReference>
<evidence type="ECO:0000256" key="4">
    <source>
        <dbReference type="RuleBase" id="RU003560"/>
    </source>
</evidence>
<sequence length="469" mass="51082">MQSFTPAGSGTIPEPEIEETIQIARGTQEYERHVNPQWVRLLELLQMNASYTECRGEVLHTADGRQILDFLSGYCVYNAGHNHPRIIDALHRELDKAGPSMLQSHVNSTAGELAARLLKLAGGKVSKVYFSTSGSDGVETAIKFSRAHTGRTGLIAARDAFHGLTCGALALMDSGFWSSGFGPMIPGAEFVDFGDLAQLEAKLATHKHAALILEPVMGEAGIVLPPEGYLKGAQELCRKYGTVFVLDEVQTGLWRTGRFLAAHHYGVEPDMVVLAKALSGGLVPVGAVLMTDAIYDSVYDSLKRAIVHTSTYSESGLAMRAGLATLDVLESEQLGEHALREGEAFRRALRAALEPFEMVQEVRGIGYFSGIVFGPPKSLTLRLSFEAFMRVHPAMFGQMLVMRLYREHGILTQICGNNFLVLKAAPPLNASGSSLEAFVEAMRSTMEFVHKGRSFWADALRLASRAARI</sequence>